<protein>
    <submittedName>
        <fullName evidence="1">Uncharacterized protein</fullName>
    </submittedName>
</protein>
<keyword evidence="2" id="KW-1185">Reference proteome</keyword>
<reference evidence="1 2" key="1">
    <citation type="submission" date="2016-08" db="EMBL/GenBank/DDBJ databases">
        <title>Genome sequence of Clavibacter michiganensis subsp. michiganensis strain CASJ007.</title>
        <authorList>
            <person name="Thapa S.P."/>
            <person name="Coaker G."/>
        </authorList>
    </citation>
    <scope>NUCLEOTIDE SEQUENCE [LARGE SCALE GENOMIC DNA]</scope>
    <source>
        <strain evidence="1">CASJ007</strain>
    </source>
</reference>
<name>A0A251XF48_CLAMM</name>
<dbReference type="EMBL" id="MDHH01000008">
    <property type="protein sequence ID" value="OUE00418.1"/>
    <property type="molecule type" value="Genomic_DNA"/>
</dbReference>
<comment type="caution">
    <text evidence="1">The sequence shown here is derived from an EMBL/GenBank/DDBJ whole genome shotgun (WGS) entry which is preliminary data.</text>
</comment>
<proteinExistence type="predicted"/>
<accession>A0A251XF48</accession>
<evidence type="ECO:0000313" key="1">
    <source>
        <dbReference type="EMBL" id="OUE00418.1"/>
    </source>
</evidence>
<dbReference type="AlphaFoldDB" id="A0A251XF48"/>
<sequence>MPGTSVSTSLFITWQVLVPMIATIWPGSTARATGAVTCASTLPTATAMPSGRPVHAAASAESVPAADPSWPISCATFSSANAAKSGLSAPRNSAVGYSPSWRMPL</sequence>
<evidence type="ECO:0000313" key="2">
    <source>
        <dbReference type="Proteomes" id="UP000195062"/>
    </source>
</evidence>
<dbReference type="Proteomes" id="UP000195062">
    <property type="component" value="Unassembled WGS sequence"/>
</dbReference>
<gene>
    <name evidence="1" type="ORF">CMMCAS07_18625</name>
</gene>
<organism evidence="1 2">
    <name type="scientific">Clavibacter michiganensis subsp. michiganensis</name>
    <dbReference type="NCBI Taxonomy" id="33013"/>
    <lineage>
        <taxon>Bacteria</taxon>
        <taxon>Bacillati</taxon>
        <taxon>Actinomycetota</taxon>
        <taxon>Actinomycetes</taxon>
        <taxon>Micrococcales</taxon>
        <taxon>Microbacteriaceae</taxon>
        <taxon>Clavibacter</taxon>
    </lineage>
</organism>